<dbReference type="InterPro" id="IPR023753">
    <property type="entry name" value="FAD/NAD-binding_dom"/>
</dbReference>
<evidence type="ECO:0000256" key="2">
    <source>
        <dbReference type="ARBA" id="ARBA00022630"/>
    </source>
</evidence>
<keyword evidence="4" id="KW-0560">Oxidoreductase</keyword>
<comment type="caution">
    <text evidence="7">The sequence shown here is derived from an EMBL/GenBank/DDBJ whole genome shotgun (WGS) entry which is preliminary data.</text>
</comment>
<dbReference type="InterPro" id="IPR050446">
    <property type="entry name" value="FAD-oxidoreductase/Apoptosis"/>
</dbReference>
<dbReference type="PANTHER" id="PTHR43557:SF2">
    <property type="entry name" value="RIESKE DOMAIN-CONTAINING PROTEIN-RELATED"/>
    <property type="match status" value="1"/>
</dbReference>
<evidence type="ECO:0000313" key="7">
    <source>
        <dbReference type="EMBL" id="NVO25651.1"/>
    </source>
</evidence>
<dbReference type="InterPro" id="IPR036188">
    <property type="entry name" value="FAD/NAD-bd_sf"/>
</dbReference>
<dbReference type="Pfam" id="PF14759">
    <property type="entry name" value="Reductase_C"/>
    <property type="match status" value="1"/>
</dbReference>
<dbReference type="PRINTS" id="PR00368">
    <property type="entry name" value="FADPNR"/>
</dbReference>
<feature type="domain" description="FAD/NAD(P)-binding" evidence="5">
    <location>
        <begin position="5"/>
        <end position="294"/>
    </location>
</feature>
<dbReference type="GO" id="GO:0005737">
    <property type="term" value="C:cytoplasm"/>
    <property type="evidence" value="ECO:0007669"/>
    <property type="project" value="TreeGrafter"/>
</dbReference>
<comment type="cofactor">
    <cofactor evidence="1">
        <name>FAD</name>
        <dbReference type="ChEBI" id="CHEBI:57692"/>
    </cofactor>
</comment>
<dbReference type="InterPro" id="IPR028202">
    <property type="entry name" value="Reductase_C"/>
</dbReference>
<evidence type="ECO:0000259" key="6">
    <source>
        <dbReference type="Pfam" id="PF14759"/>
    </source>
</evidence>
<evidence type="ECO:0000256" key="3">
    <source>
        <dbReference type="ARBA" id="ARBA00022827"/>
    </source>
</evidence>
<gene>
    <name evidence="7" type="ORF">HJ536_20055</name>
</gene>
<reference evidence="7 8" key="1">
    <citation type="submission" date="2020-04" db="EMBL/GenBank/DDBJ databases">
        <title>Donghicola sp., a member of the Rhodobacteraceae family isolated from mangrove forest in Thailand.</title>
        <authorList>
            <person name="Charoenyingcharoen P."/>
            <person name="Yukphan P."/>
        </authorList>
    </citation>
    <scope>NUCLEOTIDE SEQUENCE [LARGE SCALE GENOMIC DNA]</scope>
    <source>
        <strain evidence="7 8">B5-SW-15</strain>
    </source>
</reference>
<dbReference type="Pfam" id="PF07992">
    <property type="entry name" value="Pyr_redox_2"/>
    <property type="match status" value="1"/>
</dbReference>
<evidence type="ECO:0000259" key="5">
    <source>
        <dbReference type="Pfam" id="PF07992"/>
    </source>
</evidence>
<evidence type="ECO:0000256" key="4">
    <source>
        <dbReference type="ARBA" id="ARBA00023002"/>
    </source>
</evidence>
<dbReference type="RefSeq" id="WP_177159166.1">
    <property type="nucleotide sequence ID" value="NZ_JABCJE010000021.1"/>
</dbReference>
<sequence length="392" mass="42013">MSKGHVVIVGAGQGGFQAAMSLRQEGHEGPITLIGGEPGLPYQRPPLSKAFLKTGEAEKLALRPQSFFDAKNITLQVSTWVDAIDRTAGQVRIGSKVMAYDHLILATGTRNLRPPIPGIERALDLRTLEDARTLRAALSRPCRIAVIGGGFIGLEFAAVAAGLGHSVAVAEAAPRLMARAVSPEMSERFRLLHETLGTELHLGNGVTEVNERGLLLKDGTEIAADLVLLAAGVCPNVKLAHDCGLEVKNGIVVDETLRTSDRQIYALGDCAAFPCARSGRLIRLESVQAATDHARAIAKSIVKGESAHYSALPWFWSDQHDLKLQIAGLADPQDESLELPDGTILRFCSDALTAVETVNNAKAHMHARRSLNSGSSPSKTQYLEEYLGMAVR</sequence>
<dbReference type="Gene3D" id="3.50.50.60">
    <property type="entry name" value="FAD/NAD(P)-binding domain"/>
    <property type="match status" value="2"/>
</dbReference>
<proteinExistence type="predicted"/>
<dbReference type="SUPFAM" id="SSF51905">
    <property type="entry name" value="FAD/NAD(P)-binding domain"/>
    <property type="match status" value="1"/>
</dbReference>
<feature type="domain" description="Reductase C-terminal" evidence="6">
    <location>
        <begin position="314"/>
        <end position="382"/>
    </location>
</feature>
<dbReference type="EMBL" id="JABCJE010000021">
    <property type="protein sequence ID" value="NVO25651.1"/>
    <property type="molecule type" value="Genomic_DNA"/>
</dbReference>
<keyword evidence="2" id="KW-0285">Flavoprotein</keyword>
<dbReference type="Proteomes" id="UP000592216">
    <property type="component" value="Unassembled WGS sequence"/>
</dbReference>
<organism evidence="7 8">
    <name type="scientific">Donghicola mangrovi</name>
    <dbReference type="NCBI Taxonomy" id="2729614"/>
    <lineage>
        <taxon>Bacteria</taxon>
        <taxon>Pseudomonadati</taxon>
        <taxon>Pseudomonadota</taxon>
        <taxon>Alphaproteobacteria</taxon>
        <taxon>Rhodobacterales</taxon>
        <taxon>Roseobacteraceae</taxon>
        <taxon>Donghicola</taxon>
    </lineage>
</organism>
<dbReference type="PRINTS" id="PR00411">
    <property type="entry name" value="PNDRDTASEI"/>
</dbReference>
<evidence type="ECO:0000256" key="1">
    <source>
        <dbReference type="ARBA" id="ARBA00001974"/>
    </source>
</evidence>
<dbReference type="PANTHER" id="PTHR43557">
    <property type="entry name" value="APOPTOSIS-INDUCING FACTOR 1"/>
    <property type="match status" value="1"/>
</dbReference>
<dbReference type="AlphaFoldDB" id="A0A850QIM6"/>
<accession>A0A850QIM6</accession>
<name>A0A850QIM6_9RHOB</name>
<dbReference type="SUPFAM" id="SSF55424">
    <property type="entry name" value="FAD/NAD-linked reductases, dimerisation (C-terminal) domain"/>
    <property type="match status" value="1"/>
</dbReference>
<evidence type="ECO:0000313" key="8">
    <source>
        <dbReference type="Proteomes" id="UP000592216"/>
    </source>
</evidence>
<protein>
    <submittedName>
        <fullName evidence="7">Oxidoreductase</fullName>
    </submittedName>
</protein>
<keyword evidence="3" id="KW-0274">FAD</keyword>
<dbReference type="GO" id="GO:0016651">
    <property type="term" value="F:oxidoreductase activity, acting on NAD(P)H"/>
    <property type="evidence" value="ECO:0007669"/>
    <property type="project" value="TreeGrafter"/>
</dbReference>
<dbReference type="InterPro" id="IPR016156">
    <property type="entry name" value="FAD/NAD-linked_Rdtase_dimer_sf"/>
</dbReference>
<dbReference type="Gene3D" id="3.30.390.30">
    <property type="match status" value="1"/>
</dbReference>